<evidence type="ECO:0000313" key="3">
    <source>
        <dbReference type="EMBL" id="KAK4355624.1"/>
    </source>
</evidence>
<feature type="compositionally biased region" description="Polar residues" evidence="1">
    <location>
        <begin position="125"/>
        <end position="142"/>
    </location>
</feature>
<feature type="chain" id="PRO_5042149290" evidence="2">
    <location>
        <begin position="18"/>
        <end position="170"/>
    </location>
</feature>
<organism evidence="3 4">
    <name type="scientific">Anisodus tanguticus</name>
    <dbReference type="NCBI Taxonomy" id="243964"/>
    <lineage>
        <taxon>Eukaryota</taxon>
        <taxon>Viridiplantae</taxon>
        <taxon>Streptophyta</taxon>
        <taxon>Embryophyta</taxon>
        <taxon>Tracheophyta</taxon>
        <taxon>Spermatophyta</taxon>
        <taxon>Magnoliopsida</taxon>
        <taxon>eudicotyledons</taxon>
        <taxon>Gunneridae</taxon>
        <taxon>Pentapetalae</taxon>
        <taxon>asterids</taxon>
        <taxon>lamiids</taxon>
        <taxon>Solanales</taxon>
        <taxon>Solanaceae</taxon>
        <taxon>Solanoideae</taxon>
        <taxon>Hyoscyameae</taxon>
        <taxon>Anisodus</taxon>
    </lineage>
</organism>
<reference evidence="3" key="1">
    <citation type="submission" date="2023-12" db="EMBL/GenBank/DDBJ databases">
        <title>Genome assembly of Anisodus tanguticus.</title>
        <authorList>
            <person name="Wang Y.-J."/>
        </authorList>
    </citation>
    <scope>NUCLEOTIDE SEQUENCE</scope>
    <source>
        <strain evidence="3">KB-2021</strain>
        <tissue evidence="3">Leaf</tissue>
    </source>
</reference>
<feature type="compositionally biased region" description="Low complexity" evidence="1">
    <location>
        <begin position="56"/>
        <end position="69"/>
    </location>
</feature>
<gene>
    <name evidence="3" type="ORF">RND71_024595</name>
</gene>
<dbReference type="EMBL" id="JAVYJV010000013">
    <property type="protein sequence ID" value="KAK4355624.1"/>
    <property type="molecule type" value="Genomic_DNA"/>
</dbReference>
<dbReference type="AlphaFoldDB" id="A0AAE1RQZ7"/>
<name>A0AAE1RQZ7_9SOLA</name>
<dbReference type="PANTHER" id="PTHR47652">
    <property type="entry name" value="MITOCHONDRIAL IMPORT INNER MEMBRANE TRANSLOCASE SUBUNIT TIM44"/>
    <property type="match status" value="1"/>
</dbReference>
<proteinExistence type="predicted"/>
<evidence type="ECO:0000313" key="4">
    <source>
        <dbReference type="Proteomes" id="UP001291623"/>
    </source>
</evidence>
<keyword evidence="2" id="KW-0732">Signal</keyword>
<keyword evidence="4" id="KW-1185">Reference proteome</keyword>
<accession>A0AAE1RQZ7</accession>
<evidence type="ECO:0000256" key="1">
    <source>
        <dbReference type="SAM" id="MobiDB-lite"/>
    </source>
</evidence>
<dbReference type="PANTHER" id="PTHR47652:SF3">
    <property type="entry name" value="MITOCHONDRIAL IMPORT INNER MEMBRANE TRANSLOCASE SUBUNIT TIM44"/>
    <property type="match status" value="1"/>
</dbReference>
<feature type="region of interest" description="Disordered" evidence="1">
    <location>
        <begin position="48"/>
        <end position="142"/>
    </location>
</feature>
<sequence>MMNVLAISLVLTTLFTARFFKPNSEHNKKEDVVLVVEFDKDNGTKVLISPKDQAEIPSKGKPKSSISSPYVNQDQENGHESQTKPSAKGNAEKVKDTVTEASDKFPGLRLTTSLVLPRRPGGNSTGPSATITRGSPGNNRSTYQGGGPLLGIHILAPLDIEKYKIFSIRH</sequence>
<feature type="signal peptide" evidence="2">
    <location>
        <begin position="1"/>
        <end position="17"/>
    </location>
</feature>
<comment type="caution">
    <text evidence="3">The sequence shown here is derived from an EMBL/GenBank/DDBJ whole genome shotgun (WGS) entry which is preliminary data.</text>
</comment>
<feature type="compositionally biased region" description="Basic and acidic residues" evidence="1">
    <location>
        <begin position="90"/>
        <end position="103"/>
    </location>
</feature>
<evidence type="ECO:0000256" key="2">
    <source>
        <dbReference type="SAM" id="SignalP"/>
    </source>
</evidence>
<protein>
    <submittedName>
        <fullName evidence="3">Uncharacterized protein</fullName>
    </submittedName>
</protein>
<dbReference type="Proteomes" id="UP001291623">
    <property type="component" value="Unassembled WGS sequence"/>
</dbReference>